<dbReference type="GO" id="GO:0061511">
    <property type="term" value="P:centriole elongation"/>
    <property type="evidence" value="ECO:0007669"/>
    <property type="project" value="TreeGrafter"/>
</dbReference>
<feature type="region of interest" description="Disordered" evidence="2">
    <location>
        <begin position="297"/>
        <end position="418"/>
    </location>
</feature>
<feature type="compositionally biased region" description="Basic and acidic residues" evidence="2">
    <location>
        <begin position="297"/>
        <end position="313"/>
    </location>
</feature>
<dbReference type="InterPro" id="IPR026581">
    <property type="entry name" value="TCP10L/CENPJ"/>
</dbReference>
<dbReference type="PANTHER" id="PTHR10331">
    <property type="entry name" value="T COMPLEX PROTEIN 10"/>
    <property type="match status" value="1"/>
</dbReference>
<dbReference type="KEGG" id="bbel:109462195"/>
<evidence type="ECO:0000313" key="4">
    <source>
        <dbReference type="Proteomes" id="UP000515135"/>
    </source>
</evidence>
<name>A0A6P4YBR8_BRABE</name>
<dbReference type="PANTHER" id="PTHR10331:SF6">
    <property type="entry name" value="SPINDLE ASSEMBLY ABNORMAL 4"/>
    <property type="match status" value="1"/>
</dbReference>
<evidence type="ECO:0000259" key="3">
    <source>
        <dbReference type="Pfam" id="PF07202"/>
    </source>
</evidence>
<dbReference type="GeneID" id="109462195"/>
<feature type="domain" description="Centromere protein J C-terminal" evidence="3">
    <location>
        <begin position="437"/>
        <end position="471"/>
    </location>
</feature>
<comment type="similarity">
    <text evidence="1">Belongs to the TCP10 family.</text>
</comment>
<dbReference type="GO" id="GO:0005813">
    <property type="term" value="C:centrosome"/>
    <property type="evidence" value="ECO:0007669"/>
    <property type="project" value="TreeGrafter"/>
</dbReference>
<dbReference type="InterPro" id="IPR009852">
    <property type="entry name" value="CENPJ_C_dom"/>
</dbReference>
<feature type="domain" description="Centromere protein J C-terminal" evidence="3">
    <location>
        <begin position="547"/>
        <end position="581"/>
    </location>
</feature>
<gene>
    <name evidence="5" type="primary">LOC109462195</name>
</gene>
<feature type="domain" description="Centromere protein J C-terminal" evidence="3">
    <location>
        <begin position="585"/>
        <end position="615"/>
    </location>
</feature>
<feature type="region of interest" description="Disordered" evidence="2">
    <location>
        <begin position="26"/>
        <end position="260"/>
    </location>
</feature>
<keyword evidence="4" id="KW-1185">Reference proteome</keyword>
<dbReference type="RefSeq" id="XP_019614276.1">
    <property type="nucleotide sequence ID" value="XM_019758717.1"/>
</dbReference>
<protein>
    <submittedName>
        <fullName evidence="5">Centromere protein J-like</fullName>
    </submittedName>
</protein>
<evidence type="ECO:0000313" key="5">
    <source>
        <dbReference type="RefSeq" id="XP_019614276.1"/>
    </source>
</evidence>
<feature type="compositionally biased region" description="Basic and acidic residues" evidence="2">
    <location>
        <begin position="98"/>
        <end position="107"/>
    </location>
</feature>
<sequence length="628" mass="71198">MRETETKLEDEELKEFELLERMAANTSSFIGSTPARANMYRSQGPPGSLRQPSKSDEEDQEMNEDGEDVNLEQTLEEGDSDLDQTIKEQPEGGDWEQDEMKEGKRDSPLGTAVLAEEAEELQDKKDEEKEEDRDSESAHDDIAAVSSQALNVDFDDDDSWGDMSKKGLDEDDHDTTLDDSIISGAPPLDTSTPPAKANRPGFSRRAQNSPPPDSDEVPVPVSIEPPPTSDLVAKRFPKLKPAKPKVSAEQVQELQDELQRREQRWQASLNRMKNQLQAAQNESQELREELRMMEKHRLDAWSKAETKKKDHAPVKAFQKQKVTKEISPHKDEEKTTSEDSDRSPEMSAPPKSQLQTHTIKDRKEKTTKHFPKDEFDSDFDAIPEETPRKIPVAVALEEHPSGVKTSDGPKPRRPLQRKKAVKFAGDGDLSLEDEDSDGVEQLQHADGKTENVLKDGRRVITFSNNGTRKEISADRQTLIVTFFNGDIKQIMPDQRVIYYYAEAQTTHTTYPDGLEILQFPNSQMQKHYPDGTKEITFPDQTIKYLFPNGDKESIFQDGTVLRVSKSGDRVVEFANGQREIHTLNYKKREYPDGTVKTVYPDGKQETRYSNGRIRVKDKDGNVIVDKKM</sequence>
<dbReference type="GO" id="GO:0005814">
    <property type="term" value="C:centriole"/>
    <property type="evidence" value="ECO:0007669"/>
    <property type="project" value="TreeGrafter"/>
</dbReference>
<feature type="compositionally biased region" description="Acidic residues" evidence="2">
    <location>
        <begin position="56"/>
        <end position="82"/>
    </location>
</feature>
<dbReference type="Pfam" id="PF07202">
    <property type="entry name" value="Tcp10_C"/>
    <property type="match status" value="4"/>
</dbReference>
<dbReference type="OrthoDB" id="10252174at2759"/>
<feature type="compositionally biased region" description="Basic and acidic residues" evidence="2">
    <location>
        <begin position="322"/>
        <end position="344"/>
    </location>
</feature>
<feature type="domain" description="Centromere protein J C-terminal" evidence="3">
    <location>
        <begin position="511"/>
        <end position="539"/>
    </location>
</feature>
<accession>A0A6P4YBR8</accession>
<proteinExistence type="inferred from homology"/>
<organism evidence="4 5">
    <name type="scientific">Branchiostoma belcheri</name>
    <name type="common">Amphioxus</name>
    <dbReference type="NCBI Taxonomy" id="7741"/>
    <lineage>
        <taxon>Eukaryota</taxon>
        <taxon>Metazoa</taxon>
        <taxon>Chordata</taxon>
        <taxon>Cephalochordata</taxon>
        <taxon>Leptocardii</taxon>
        <taxon>Amphioxiformes</taxon>
        <taxon>Branchiostomatidae</taxon>
        <taxon>Branchiostoma</taxon>
    </lineage>
</organism>
<dbReference type="Gene3D" id="2.60.450.20">
    <property type="match status" value="1"/>
</dbReference>
<reference evidence="5" key="1">
    <citation type="submission" date="2025-08" db="UniProtKB">
        <authorList>
            <consortium name="RefSeq"/>
        </authorList>
    </citation>
    <scope>IDENTIFICATION</scope>
    <source>
        <tissue evidence="5">Gonad</tissue>
    </source>
</reference>
<dbReference type="AlphaFoldDB" id="A0A6P4YBR8"/>
<dbReference type="GO" id="GO:0015631">
    <property type="term" value="F:tubulin binding"/>
    <property type="evidence" value="ECO:0007669"/>
    <property type="project" value="TreeGrafter"/>
</dbReference>
<dbReference type="GO" id="GO:0060271">
    <property type="term" value="P:cilium assembly"/>
    <property type="evidence" value="ECO:0007669"/>
    <property type="project" value="TreeGrafter"/>
</dbReference>
<dbReference type="Proteomes" id="UP000515135">
    <property type="component" value="Unplaced"/>
</dbReference>
<evidence type="ECO:0000256" key="1">
    <source>
        <dbReference type="ARBA" id="ARBA00005627"/>
    </source>
</evidence>
<evidence type="ECO:0000256" key="2">
    <source>
        <dbReference type="SAM" id="MobiDB-lite"/>
    </source>
</evidence>
<dbReference type="InterPro" id="IPR047002">
    <property type="entry name" value="Tcp10_C_sf"/>
</dbReference>